<protein>
    <recommendedName>
        <fullName evidence="5">Exodeoxyribonuclease 7 large subunit</fullName>
        <ecNumber evidence="5">3.1.11.6</ecNumber>
    </recommendedName>
</protein>
<reference evidence="9 10" key="1">
    <citation type="submission" date="2015-02" db="EMBL/GenBank/DDBJ databases">
        <title>Single-cell genomics of uncultivated deep-branching MTB reveals a conserved set of magnetosome genes.</title>
        <authorList>
            <person name="Kolinko S."/>
            <person name="Richter M."/>
            <person name="Glockner F.O."/>
            <person name="Brachmann A."/>
            <person name="Schuler D."/>
        </authorList>
    </citation>
    <scope>NUCLEOTIDE SEQUENCE [LARGE SCALE GENOMIC DNA]</scope>
    <source>
        <strain evidence="9">TM-1</strain>
    </source>
</reference>
<evidence type="ECO:0000313" key="9">
    <source>
        <dbReference type="EMBL" id="KJU85795.1"/>
    </source>
</evidence>
<evidence type="ECO:0000259" key="8">
    <source>
        <dbReference type="Pfam" id="PF13742"/>
    </source>
</evidence>
<dbReference type="PANTHER" id="PTHR30008">
    <property type="entry name" value="EXODEOXYRIBONUCLEASE 7 LARGE SUBUNIT"/>
    <property type="match status" value="1"/>
</dbReference>
<gene>
    <name evidence="9" type="ORF">MBAV_002013</name>
</gene>
<dbReference type="GO" id="GO:0009318">
    <property type="term" value="C:exodeoxyribonuclease VII complex"/>
    <property type="evidence" value="ECO:0007669"/>
    <property type="project" value="UniProtKB-UniRule"/>
</dbReference>
<evidence type="ECO:0000256" key="5">
    <source>
        <dbReference type="RuleBase" id="RU004355"/>
    </source>
</evidence>
<comment type="catalytic activity">
    <reaction evidence="5">
        <text>Exonucleolytic cleavage in either 5'- to 3'- or 3'- to 5'-direction to yield nucleoside 5'-phosphates.</text>
        <dbReference type="EC" id="3.1.11.6"/>
    </reaction>
</comment>
<dbReference type="GO" id="GO:0006308">
    <property type="term" value="P:DNA catabolic process"/>
    <property type="evidence" value="ECO:0007669"/>
    <property type="project" value="UniProtKB-UniRule"/>
</dbReference>
<evidence type="ECO:0000259" key="7">
    <source>
        <dbReference type="Pfam" id="PF02601"/>
    </source>
</evidence>
<dbReference type="Pfam" id="PF13742">
    <property type="entry name" value="tRNA_anti_2"/>
    <property type="match status" value="1"/>
</dbReference>
<dbReference type="AlphaFoldDB" id="A0A0F3GV90"/>
<keyword evidence="3 5" id="KW-0378">Hydrolase</keyword>
<evidence type="ECO:0000256" key="3">
    <source>
        <dbReference type="ARBA" id="ARBA00022801"/>
    </source>
</evidence>
<evidence type="ECO:0000256" key="6">
    <source>
        <dbReference type="SAM" id="Coils"/>
    </source>
</evidence>
<dbReference type="Pfam" id="PF02601">
    <property type="entry name" value="Exonuc_VII_L"/>
    <property type="match status" value="1"/>
</dbReference>
<name>A0A0F3GV90_9BACT</name>
<dbReference type="EMBL" id="LACI01000853">
    <property type="protein sequence ID" value="KJU85795.1"/>
    <property type="molecule type" value="Genomic_DNA"/>
</dbReference>
<dbReference type="Proteomes" id="UP000033423">
    <property type="component" value="Unassembled WGS sequence"/>
</dbReference>
<dbReference type="GO" id="GO:0003676">
    <property type="term" value="F:nucleic acid binding"/>
    <property type="evidence" value="ECO:0007669"/>
    <property type="project" value="InterPro"/>
</dbReference>
<evidence type="ECO:0000256" key="4">
    <source>
        <dbReference type="ARBA" id="ARBA00022839"/>
    </source>
</evidence>
<dbReference type="PANTHER" id="PTHR30008:SF0">
    <property type="entry name" value="EXODEOXYRIBONUCLEASE 7 LARGE SUBUNIT"/>
    <property type="match status" value="1"/>
</dbReference>
<evidence type="ECO:0000256" key="1">
    <source>
        <dbReference type="ARBA" id="ARBA00022490"/>
    </source>
</evidence>
<dbReference type="PATRIC" id="fig|29290.4.peg.2674"/>
<organism evidence="9 10">
    <name type="scientific">Candidatus Magnetobacterium bavaricum</name>
    <dbReference type="NCBI Taxonomy" id="29290"/>
    <lineage>
        <taxon>Bacteria</taxon>
        <taxon>Pseudomonadati</taxon>
        <taxon>Nitrospirota</taxon>
        <taxon>Thermodesulfovibrionia</taxon>
        <taxon>Thermodesulfovibrionales</taxon>
        <taxon>Candidatus Magnetobacteriaceae</taxon>
        <taxon>Candidatus Magnetobacterium</taxon>
    </lineage>
</organism>
<feature type="coiled-coil region" evidence="6">
    <location>
        <begin position="273"/>
        <end position="300"/>
    </location>
</feature>
<dbReference type="InterPro" id="IPR025824">
    <property type="entry name" value="OB-fold_nuc-bd_dom"/>
</dbReference>
<keyword evidence="2 5" id="KW-0540">Nuclease</keyword>
<dbReference type="GO" id="GO:0005737">
    <property type="term" value="C:cytoplasm"/>
    <property type="evidence" value="ECO:0007669"/>
    <property type="project" value="UniProtKB-SubCell"/>
</dbReference>
<keyword evidence="4 5" id="KW-0269">Exonuclease</keyword>
<dbReference type="CDD" id="cd04489">
    <property type="entry name" value="ExoVII_LU_OBF"/>
    <property type="match status" value="1"/>
</dbReference>
<keyword evidence="1" id="KW-0963">Cytoplasm</keyword>
<comment type="subcellular location">
    <subcellularLocation>
        <location evidence="5">Cytoplasm</location>
    </subcellularLocation>
</comment>
<proteinExistence type="inferred from homology"/>
<accession>A0A0F3GV90</accession>
<feature type="domain" description="Exonuclease VII large subunit C-terminal" evidence="7">
    <location>
        <begin position="137"/>
        <end position="428"/>
    </location>
</feature>
<dbReference type="EC" id="3.1.11.6" evidence="5"/>
<feature type="domain" description="OB-fold nucleic acid binding" evidence="8">
    <location>
        <begin position="7"/>
        <end position="111"/>
    </location>
</feature>
<dbReference type="NCBIfam" id="TIGR00237">
    <property type="entry name" value="xseA"/>
    <property type="match status" value="1"/>
</dbReference>
<evidence type="ECO:0000256" key="2">
    <source>
        <dbReference type="ARBA" id="ARBA00022722"/>
    </source>
</evidence>
<dbReference type="InterPro" id="IPR003753">
    <property type="entry name" value="Exonuc_VII_L"/>
</dbReference>
<keyword evidence="10" id="KW-1185">Reference proteome</keyword>
<dbReference type="InterPro" id="IPR020579">
    <property type="entry name" value="Exonuc_VII_lsu_C"/>
</dbReference>
<dbReference type="GO" id="GO:0008855">
    <property type="term" value="F:exodeoxyribonuclease VII activity"/>
    <property type="evidence" value="ECO:0007669"/>
    <property type="project" value="UniProtKB-UniRule"/>
</dbReference>
<keyword evidence="6" id="KW-0175">Coiled coil</keyword>
<evidence type="ECO:0000313" key="10">
    <source>
        <dbReference type="Proteomes" id="UP000033423"/>
    </source>
</evidence>
<sequence length="460" mass="51214">MPKAILSLYEFNLYIRDIISQTFSDAYYITAEIASLNVDAKGHCYMELVEKDDTTIKAQLRAAIWSSRYKGIAREFQTVTARPLSKGMKILIEASLTYHERYGLSLNIAKLDPSYTLGDMARKRQEIIDRLVHEGLTDRNRSLVMPPVPQRIAVISSLKAAGYEDFTKHLRGNSFGYGFRVSLFAAVMQGDGAEASLIKALLACEEGKDDIDVVVVVRGGGGAADLDCFDSYAIGRQIAMMSMPVISGIGHERDRTVVDVVAHMTVKTPTAAAAFLIERLRAFEERIEALAKALKSAAGTVVLKNKYALNNYVKVIYGSGRLISRHMGVLTSMTDRLRLLLTRDVKDVRRRGNDLFTKTTTLLFSAKRYIVRQAERLKALDNSVTHLNPENILKRGYSITTLNGKALKSADEVKTGDVITTQLMQGVIYSAVRPKSRIRVIDDKPKEVKDEGRKDLFSGY</sequence>
<comment type="caution">
    <text evidence="9">The sequence shown here is derived from an EMBL/GenBank/DDBJ whole genome shotgun (WGS) entry which is preliminary data.</text>
</comment>
<comment type="similarity">
    <text evidence="5">Belongs to the XseA family.</text>
</comment>